<dbReference type="Pfam" id="PF00107">
    <property type="entry name" value="ADH_zinc_N"/>
    <property type="match status" value="1"/>
</dbReference>
<dbReference type="PROSITE" id="PS01162">
    <property type="entry name" value="QOR_ZETA_CRYSTAL"/>
    <property type="match status" value="1"/>
</dbReference>
<comment type="subcellular location">
    <subcellularLocation>
        <location evidence="1">Cytoplasm</location>
    </subcellularLocation>
</comment>
<sequence>MKAVFVTKFGLDTPLAAGDAPEPKAGAGELLVRVRAAGVNPLEVSVRQGAHPSAKLLKLPYICGTDIGGEVEAAGEGVKGFAKGDRVWGRTATGAYAEKALLAAAETGRLPKTMSFGEGASLAIPLLTAWNALVIKAEAQPGDTVLVQGGAGGVGHMAIQLARRMGCRALATASSDEKADLCRQLGAEAVINYRKEDVAARVMELTGGRGVDAVVETVAAENLATSVGLTCVNGKVVIVGNGTGKGGQGVFSLRDAMGRDARIITLASGFLKPRLPEILRRLDPILASGGIRAHIGRELPLGEAEEAQKLLMSGQFLGKIVLRT</sequence>
<dbReference type="InterPro" id="IPR013149">
    <property type="entry name" value="ADH-like_C"/>
</dbReference>
<dbReference type="Gene3D" id="3.40.50.720">
    <property type="entry name" value="NAD(P)-binding Rossmann-like Domain"/>
    <property type="match status" value="1"/>
</dbReference>
<keyword evidence="3" id="KW-0963">Cytoplasm</keyword>
<dbReference type="GO" id="GO:0008270">
    <property type="term" value="F:zinc ion binding"/>
    <property type="evidence" value="ECO:0007669"/>
    <property type="project" value="InterPro"/>
</dbReference>
<dbReference type="PANTHER" id="PTHR44154">
    <property type="entry name" value="QUINONE OXIDOREDUCTASE"/>
    <property type="match status" value="1"/>
</dbReference>
<protein>
    <submittedName>
        <fullName evidence="8">NADPH:quinone reductase</fullName>
    </submittedName>
</protein>
<keyword evidence="4" id="KW-0521">NADP</keyword>
<keyword evidence="5" id="KW-0694">RNA-binding</keyword>
<dbReference type="SUPFAM" id="SSF51735">
    <property type="entry name" value="NAD(P)-binding Rossmann-fold domains"/>
    <property type="match status" value="1"/>
</dbReference>
<evidence type="ECO:0000256" key="3">
    <source>
        <dbReference type="ARBA" id="ARBA00022490"/>
    </source>
</evidence>
<evidence type="ECO:0000259" key="7">
    <source>
        <dbReference type="SMART" id="SM00829"/>
    </source>
</evidence>
<dbReference type="Pfam" id="PF08240">
    <property type="entry name" value="ADH_N"/>
    <property type="match status" value="1"/>
</dbReference>
<dbReference type="SMART" id="SM00829">
    <property type="entry name" value="PKS_ER"/>
    <property type="match status" value="1"/>
</dbReference>
<evidence type="ECO:0000313" key="9">
    <source>
        <dbReference type="Proteomes" id="UP000752292"/>
    </source>
</evidence>
<dbReference type="GO" id="GO:0016491">
    <property type="term" value="F:oxidoreductase activity"/>
    <property type="evidence" value="ECO:0007669"/>
    <property type="project" value="InterPro"/>
</dbReference>
<keyword evidence="6" id="KW-0007">Acetylation</keyword>
<evidence type="ECO:0000256" key="4">
    <source>
        <dbReference type="ARBA" id="ARBA00022857"/>
    </source>
</evidence>
<evidence type="ECO:0000256" key="6">
    <source>
        <dbReference type="ARBA" id="ARBA00022990"/>
    </source>
</evidence>
<dbReference type="Gene3D" id="3.90.180.10">
    <property type="entry name" value="Medium-chain alcohol dehydrogenases, catalytic domain"/>
    <property type="match status" value="1"/>
</dbReference>
<dbReference type="InterPro" id="IPR002364">
    <property type="entry name" value="Quin_OxRdtase/zeta-crystal_CS"/>
</dbReference>
<dbReference type="InterPro" id="IPR020843">
    <property type="entry name" value="ER"/>
</dbReference>
<dbReference type="SUPFAM" id="SSF50129">
    <property type="entry name" value="GroES-like"/>
    <property type="match status" value="1"/>
</dbReference>
<dbReference type="InterPro" id="IPR011032">
    <property type="entry name" value="GroES-like_sf"/>
</dbReference>
<comment type="subunit">
    <text evidence="2">Homotetramer.</text>
</comment>
<dbReference type="Proteomes" id="UP000752292">
    <property type="component" value="Unassembled WGS sequence"/>
</dbReference>
<dbReference type="InterPro" id="IPR036291">
    <property type="entry name" value="NAD(P)-bd_dom_sf"/>
</dbReference>
<reference evidence="8" key="1">
    <citation type="submission" date="2020-07" db="EMBL/GenBank/DDBJ databases">
        <title>Huge and variable diversity of episymbiotic CPR bacteria and DPANN archaea in groundwater ecosystems.</title>
        <authorList>
            <person name="He C.Y."/>
            <person name="Keren R."/>
            <person name="Whittaker M."/>
            <person name="Farag I.F."/>
            <person name="Doudna J."/>
            <person name="Cate J.H.D."/>
            <person name="Banfield J.F."/>
        </authorList>
    </citation>
    <scope>NUCLEOTIDE SEQUENCE</scope>
    <source>
        <strain evidence="8">NC_groundwater_1370_Ag_S-0.2um_69_93</strain>
    </source>
</reference>
<dbReference type="InterPro" id="IPR013154">
    <property type="entry name" value="ADH-like_N"/>
</dbReference>
<dbReference type="InterPro" id="IPR051603">
    <property type="entry name" value="Zinc-ADH_QOR/CCCR"/>
</dbReference>
<comment type="caution">
    <text evidence="8">The sequence shown here is derived from an EMBL/GenBank/DDBJ whole genome shotgun (WGS) entry which is preliminary data.</text>
</comment>
<dbReference type="GO" id="GO:0005737">
    <property type="term" value="C:cytoplasm"/>
    <property type="evidence" value="ECO:0007669"/>
    <property type="project" value="UniProtKB-SubCell"/>
</dbReference>
<evidence type="ECO:0000313" key="8">
    <source>
        <dbReference type="EMBL" id="MBI4251933.1"/>
    </source>
</evidence>
<evidence type="ECO:0000256" key="1">
    <source>
        <dbReference type="ARBA" id="ARBA00004496"/>
    </source>
</evidence>
<evidence type="ECO:0000256" key="2">
    <source>
        <dbReference type="ARBA" id="ARBA00011881"/>
    </source>
</evidence>
<gene>
    <name evidence="8" type="ORF">HY618_05685</name>
</gene>
<dbReference type="CDD" id="cd08253">
    <property type="entry name" value="zeta_crystallin"/>
    <property type="match status" value="1"/>
</dbReference>
<evidence type="ECO:0000256" key="5">
    <source>
        <dbReference type="ARBA" id="ARBA00022884"/>
    </source>
</evidence>
<dbReference type="EMBL" id="JACQRX010000249">
    <property type="protein sequence ID" value="MBI4251933.1"/>
    <property type="molecule type" value="Genomic_DNA"/>
</dbReference>
<accession>A0A933E9B9</accession>
<name>A0A933E9B9_UNCTE</name>
<feature type="domain" description="Enoyl reductase (ER)" evidence="7">
    <location>
        <begin position="10"/>
        <end position="322"/>
    </location>
</feature>
<dbReference type="GO" id="GO:0003723">
    <property type="term" value="F:RNA binding"/>
    <property type="evidence" value="ECO:0007669"/>
    <property type="project" value="UniProtKB-KW"/>
</dbReference>
<organism evidence="8 9">
    <name type="scientific">Tectimicrobiota bacterium</name>
    <dbReference type="NCBI Taxonomy" id="2528274"/>
    <lineage>
        <taxon>Bacteria</taxon>
        <taxon>Pseudomonadati</taxon>
        <taxon>Nitrospinota/Tectimicrobiota group</taxon>
        <taxon>Candidatus Tectimicrobiota</taxon>
    </lineage>
</organism>
<proteinExistence type="predicted"/>
<dbReference type="AlphaFoldDB" id="A0A933E9B9"/>
<dbReference type="PANTHER" id="PTHR44154:SF1">
    <property type="entry name" value="QUINONE OXIDOREDUCTASE"/>
    <property type="match status" value="1"/>
</dbReference>